<keyword evidence="5 7" id="KW-0067">ATP-binding</keyword>
<dbReference type="Pfam" id="PF00179">
    <property type="entry name" value="UQ_con"/>
    <property type="match status" value="1"/>
</dbReference>
<evidence type="ECO:0000259" key="9">
    <source>
        <dbReference type="PROSITE" id="PS50030"/>
    </source>
</evidence>
<protein>
    <recommendedName>
        <fullName evidence="1">E2 ubiquitin-conjugating enzyme</fullName>
        <ecNumber evidence="1">2.3.2.23</ecNumber>
    </recommendedName>
</protein>
<name>A0AA86TEA8_9FABA</name>
<evidence type="ECO:0000259" key="10">
    <source>
        <dbReference type="PROSITE" id="PS50127"/>
    </source>
</evidence>
<comment type="similarity">
    <text evidence="7">Belongs to the ubiquitin-conjugating enzyme family.</text>
</comment>
<feature type="region of interest" description="Disordered" evidence="8">
    <location>
        <begin position="26"/>
        <end position="110"/>
    </location>
</feature>
<evidence type="ECO:0000256" key="7">
    <source>
        <dbReference type="RuleBase" id="RU362109"/>
    </source>
</evidence>
<feature type="domain" description="UBC core" evidence="10">
    <location>
        <begin position="180"/>
        <end position="328"/>
    </location>
</feature>
<dbReference type="SUPFAM" id="SSF46934">
    <property type="entry name" value="UBA-like"/>
    <property type="match status" value="1"/>
</dbReference>
<reference evidence="11" key="1">
    <citation type="submission" date="2023-10" db="EMBL/GenBank/DDBJ databases">
        <authorList>
            <person name="Domelevo Entfellner J.-B."/>
        </authorList>
    </citation>
    <scope>NUCLEOTIDE SEQUENCE</scope>
</reference>
<dbReference type="SMART" id="SM00212">
    <property type="entry name" value="UBCc"/>
    <property type="match status" value="1"/>
</dbReference>
<dbReference type="FunFam" id="3.10.110.10:FF:000037">
    <property type="entry name" value="ubiquitin-conjugating enzyme E2 27"/>
    <property type="match status" value="1"/>
</dbReference>
<dbReference type="GO" id="GO:0005524">
    <property type="term" value="F:ATP binding"/>
    <property type="evidence" value="ECO:0007669"/>
    <property type="project" value="UniProtKB-UniRule"/>
</dbReference>
<dbReference type="EMBL" id="OY731406">
    <property type="protein sequence ID" value="CAJ1974911.1"/>
    <property type="molecule type" value="Genomic_DNA"/>
</dbReference>
<dbReference type="InterPro" id="IPR000608">
    <property type="entry name" value="UBC"/>
</dbReference>
<evidence type="ECO:0000256" key="2">
    <source>
        <dbReference type="ARBA" id="ARBA00022679"/>
    </source>
</evidence>
<evidence type="ECO:0000313" key="11">
    <source>
        <dbReference type="EMBL" id="CAJ1974911.1"/>
    </source>
</evidence>
<dbReference type="PANTHER" id="PTHR24068">
    <property type="entry name" value="UBIQUITIN-CONJUGATING ENZYME E2"/>
    <property type="match status" value="1"/>
</dbReference>
<dbReference type="Gramene" id="rna-AYBTSS11_LOCUS26998">
    <property type="protein sequence ID" value="CAJ1974911.1"/>
    <property type="gene ID" value="gene-AYBTSS11_LOCUS26998"/>
</dbReference>
<proteinExistence type="inferred from homology"/>
<dbReference type="InterPro" id="IPR016135">
    <property type="entry name" value="UBQ-conjugating_enzyme/RWD"/>
</dbReference>
<keyword evidence="3 7" id="KW-0547">Nucleotide-binding</keyword>
<feature type="active site" description="Glycyl thioester intermediate" evidence="6">
    <location>
        <position position="266"/>
    </location>
</feature>
<dbReference type="CDD" id="cd23800">
    <property type="entry name" value="UBCc_UBE2K"/>
    <property type="match status" value="1"/>
</dbReference>
<evidence type="ECO:0000256" key="3">
    <source>
        <dbReference type="ARBA" id="ARBA00022741"/>
    </source>
</evidence>
<dbReference type="GO" id="GO:0061631">
    <property type="term" value="F:ubiquitin conjugating enzyme activity"/>
    <property type="evidence" value="ECO:0007669"/>
    <property type="project" value="UniProtKB-EC"/>
</dbReference>
<dbReference type="PROSITE" id="PS50030">
    <property type="entry name" value="UBA"/>
    <property type="match status" value="1"/>
</dbReference>
<dbReference type="Gene3D" id="1.10.8.10">
    <property type="entry name" value="DNA helicase RuvA subunit, C-terminal domain"/>
    <property type="match status" value="1"/>
</dbReference>
<evidence type="ECO:0000256" key="6">
    <source>
        <dbReference type="PROSITE-ProRule" id="PRU10133"/>
    </source>
</evidence>
<dbReference type="Pfam" id="PF00627">
    <property type="entry name" value="UBA"/>
    <property type="match status" value="1"/>
</dbReference>
<organism evidence="11 12">
    <name type="scientific">Sphenostylis stenocarpa</name>
    <dbReference type="NCBI Taxonomy" id="92480"/>
    <lineage>
        <taxon>Eukaryota</taxon>
        <taxon>Viridiplantae</taxon>
        <taxon>Streptophyta</taxon>
        <taxon>Embryophyta</taxon>
        <taxon>Tracheophyta</taxon>
        <taxon>Spermatophyta</taxon>
        <taxon>Magnoliopsida</taxon>
        <taxon>eudicotyledons</taxon>
        <taxon>Gunneridae</taxon>
        <taxon>Pentapetalae</taxon>
        <taxon>rosids</taxon>
        <taxon>fabids</taxon>
        <taxon>Fabales</taxon>
        <taxon>Fabaceae</taxon>
        <taxon>Papilionoideae</taxon>
        <taxon>50 kb inversion clade</taxon>
        <taxon>NPAAA clade</taxon>
        <taxon>indigoferoid/millettioid clade</taxon>
        <taxon>Phaseoleae</taxon>
        <taxon>Sphenostylis</taxon>
    </lineage>
</organism>
<evidence type="ECO:0000256" key="5">
    <source>
        <dbReference type="ARBA" id="ARBA00022840"/>
    </source>
</evidence>
<dbReference type="Proteomes" id="UP001189624">
    <property type="component" value="Chromosome 9"/>
</dbReference>
<dbReference type="SUPFAM" id="SSF54495">
    <property type="entry name" value="UBC-like"/>
    <property type="match status" value="1"/>
</dbReference>
<feature type="region of interest" description="Disordered" evidence="8">
    <location>
        <begin position="1"/>
        <end position="20"/>
    </location>
</feature>
<gene>
    <name evidence="11" type="ORF">AYBTSS11_LOCUS26998</name>
</gene>
<dbReference type="PROSITE" id="PS00183">
    <property type="entry name" value="UBC_1"/>
    <property type="match status" value="1"/>
</dbReference>
<keyword evidence="12" id="KW-1185">Reference proteome</keyword>
<dbReference type="Gene3D" id="3.10.110.10">
    <property type="entry name" value="Ubiquitin Conjugating Enzyme"/>
    <property type="match status" value="1"/>
</dbReference>
<feature type="domain" description="UBA" evidence="9">
    <location>
        <begin position="328"/>
        <end position="370"/>
    </location>
</feature>
<keyword evidence="2" id="KW-0808">Transferase</keyword>
<evidence type="ECO:0000256" key="4">
    <source>
        <dbReference type="ARBA" id="ARBA00022786"/>
    </source>
</evidence>
<keyword evidence="4 7" id="KW-0833">Ubl conjugation pathway</keyword>
<dbReference type="InterPro" id="IPR023313">
    <property type="entry name" value="UBQ-conjugating_AS"/>
</dbReference>
<dbReference type="PROSITE" id="PS50127">
    <property type="entry name" value="UBC_2"/>
    <property type="match status" value="1"/>
</dbReference>
<evidence type="ECO:0000256" key="8">
    <source>
        <dbReference type="SAM" id="MobiDB-lite"/>
    </source>
</evidence>
<sequence length="370" mass="40384">MGANNSMMQGSGGEVLAPRVRNRIKELRRRKSEKEVLNFDGTVDGGKKSQSCEENEGDSNKGSLNDIQQAERVEKVSKVPLPVSEPGNTKYVNDDDDDIESGRNIGPSSPSFKIYCSESSNIKEEKFPESNDLGDKNQTIGVLQKSPSDDSIDSFVLASAGNSGNSNEGFVIGGDRVKMIDFARVQKELVECSKDSEGSGIKVSPKSDNLVQLIGTIPGPVGTPYEGGTFQIDITLPEGYPFEPPKMQFKNKVWHPNISSQSGAICLDILKDQWSPALTLKTALLSVQALLSAPQPDDPQDAVVAQQYLKDYQTFVNTARYWTESFAKESSRGIEDKVQKLVEMGFAEAQVRNILEAVGGDENLALERLL</sequence>
<accession>A0AA86TEA8</accession>
<dbReference type="InterPro" id="IPR009060">
    <property type="entry name" value="UBA-like_sf"/>
</dbReference>
<evidence type="ECO:0000256" key="1">
    <source>
        <dbReference type="ARBA" id="ARBA00012486"/>
    </source>
</evidence>
<dbReference type="AlphaFoldDB" id="A0AA86TEA8"/>
<evidence type="ECO:0000313" key="12">
    <source>
        <dbReference type="Proteomes" id="UP001189624"/>
    </source>
</evidence>
<dbReference type="InterPro" id="IPR015940">
    <property type="entry name" value="UBA"/>
</dbReference>
<dbReference type="EC" id="2.3.2.23" evidence="1"/>